<dbReference type="InterPro" id="IPR013099">
    <property type="entry name" value="K_chnl_dom"/>
</dbReference>
<dbReference type="Gene3D" id="1.10.287.70">
    <property type="match status" value="1"/>
</dbReference>
<feature type="transmembrane region" description="Helical" evidence="2">
    <location>
        <begin position="62"/>
        <end position="86"/>
    </location>
</feature>
<dbReference type="PRINTS" id="PR01463">
    <property type="entry name" value="EAGCHANLFMLY"/>
</dbReference>
<dbReference type="AlphaFoldDB" id="A0A7U4TIK2"/>
<evidence type="ECO:0000256" key="1">
    <source>
        <dbReference type="ARBA" id="ARBA00004651"/>
    </source>
</evidence>
<dbReference type="PANTHER" id="PTHR43833">
    <property type="entry name" value="POTASSIUM CHANNEL PROTEIN 2-RELATED-RELATED"/>
    <property type="match status" value="1"/>
</dbReference>
<dbReference type="GO" id="GO:0005249">
    <property type="term" value="F:voltage-gated potassium channel activity"/>
    <property type="evidence" value="ECO:0007669"/>
    <property type="project" value="InterPro"/>
</dbReference>
<reference evidence="5 6" key="1">
    <citation type="submission" date="2015-10" db="EMBL/GenBank/DDBJ databases">
        <title>Candidatus Desulfofervidus auxilii, a hydrogenotrophic sulfate-reducing bacterium involved in the thermophilic anaerobic oxidation of methane.</title>
        <authorList>
            <person name="Krukenberg V."/>
            <person name="Richter M."/>
            <person name="Wegener G."/>
        </authorList>
    </citation>
    <scope>NUCLEOTIDE SEQUENCE [LARGE SCALE GENOMIC DNA]</scope>
    <source>
        <strain evidence="5 6">HS1</strain>
    </source>
</reference>
<accession>A0A7U4TIK2</accession>
<keyword evidence="2" id="KW-0472">Membrane</keyword>
<evidence type="ECO:0000313" key="5">
    <source>
        <dbReference type="EMBL" id="AMM41506.1"/>
    </source>
</evidence>
<keyword evidence="2" id="KW-0812">Transmembrane</keyword>
<dbReference type="SUPFAM" id="SSF81324">
    <property type="entry name" value="Voltage-gated potassium channels"/>
    <property type="match status" value="1"/>
</dbReference>
<evidence type="ECO:0000259" key="4">
    <source>
        <dbReference type="PROSITE" id="PS51202"/>
    </source>
</evidence>
<dbReference type="SUPFAM" id="SSF51735">
    <property type="entry name" value="NAD(P)-binding Rossmann-fold domains"/>
    <property type="match status" value="1"/>
</dbReference>
<feature type="transmembrane region" description="Helical" evidence="2">
    <location>
        <begin position="6"/>
        <end position="28"/>
    </location>
</feature>
<dbReference type="PANTHER" id="PTHR43833:SF9">
    <property type="entry name" value="POTASSIUM CHANNEL PROTEIN YUGO-RELATED"/>
    <property type="match status" value="1"/>
</dbReference>
<proteinExistence type="predicted"/>
<dbReference type="InterPro" id="IPR003148">
    <property type="entry name" value="RCK_N"/>
</dbReference>
<evidence type="ECO:0000259" key="3">
    <source>
        <dbReference type="PROSITE" id="PS51201"/>
    </source>
</evidence>
<dbReference type="InterPro" id="IPR003938">
    <property type="entry name" value="K_chnl_volt-dep_EAG/ELK/ERG"/>
</dbReference>
<dbReference type="RefSeq" id="WP_066063968.1">
    <property type="nucleotide sequence ID" value="NZ_CP013015.1"/>
</dbReference>
<dbReference type="Gene3D" id="3.40.50.720">
    <property type="entry name" value="NAD(P)-binding Rossmann-like Domain"/>
    <property type="match status" value="1"/>
</dbReference>
<evidence type="ECO:0000313" key="6">
    <source>
        <dbReference type="Proteomes" id="UP000070560"/>
    </source>
</evidence>
<dbReference type="KEGG" id="daw:HS1_001712"/>
<dbReference type="EMBL" id="CP013015">
    <property type="protein sequence ID" value="AMM41506.1"/>
    <property type="molecule type" value="Genomic_DNA"/>
</dbReference>
<dbReference type="GO" id="GO:0005886">
    <property type="term" value="C:plasma membrane"/>
    <property type="evidence" value="ECO:0007669"/>
    <property type="project" value="UniProtKB-SubCell"/>
</dbReference>
<dbReference type="Gene3D" id="3.30.70.1450">
    <property type="entry name" value="Regulator of K+ conductance, C-terminal domain"/>
    <property type="match status" value="1"/>
</dbReference>
<dbReference type="Pfam" id="PF02080">
    <property type="entry name" value="TrkA_C"/>
    <property type="match status" value="1"/>
</dbReference>
<gene>
    <name evidence="5" type="ORF">HS1_001712</name>
</gene>
<dbReference type="SUPFAM" id="SSF116726">
    <property type="entry name" value="TrkA C-terminal domain-like"/>
    <property type="match status" value="1"/>
</dbReference>
<dbReference type="InterPro" id="IPR050721">
    <property type="entry name" value="Trk_Ktr_HKT_K-transport"/>
</dbReference>
<dbReference type="PROSITE" id="PS51201">
    <property type="entry name" value="RCK_N"/>
    <property type="match status" value="1"/>
</dbReference>
<organism evidence="5 6">
    <name type="scientific">Desulfofervidus auxilii</name>
    <dbReference type="NCBI Taxonomy" id="1621989"/>
    <lineage>
        <taxon>Bacteria</taxon>
        <taxon>Pseudomonadati</taxon>
        <taxon>Thermodesulfobacteriota</taxon>
        <taxon>Candidatus Desulfofervidia</taxon>
        <taxon>Candidatus Desulfofervidales</taxon>
        <taxon>Candidatus Desulfofervidaceae</taxon>
        <taxon>Candidatus Desulfofervidus</taxon>
    </lineage>
</organism>
<dbReference type="InterPro" id="IPR006037">
    <property type="entry name" value="RCK_C"/>
</dbReference>
<dbReference type="Proteomes" id="UP000070560">
    <property type="component" value="Chromosome"/>
</dbReference>
<feature type="domain" description="RCK N-terminal" evidence="3">
    <location>
        <begin position="107"/>
        <end position="224"/>
    </location>
</feature>
<dbReference type="Pfam" id="PF02254">
    <property type="entry name" value="TrkA_N"/>
    <property type="match status" value="1"/>
</dbReference>
<feature type="transmembrane region" description="Helical" evidence="2">
    <location>
        <begin position="35"/>
        <end position="56"/>
    </location>
</feature>
<keyword evidence="6" id="KW-1185">Reference proteome</keyword>
<dbReference type="InterPro" id="IPR036291">
    <property type="entry name" value="NAD(P)-bd_dom_sf"/>
</dbReference>
<dbReference type="InterPro" id="IPR036721">
    <property type="entry name" value="RCK_C_sf"/>
</dbReference>
<evidence type="ECO:0000256" key="2">
    <source>
        <dbReference type="SAM" id="Phobius"/>
    </source>
</evidence>
<comment type="subcellular location">
    <subcellularLocation>
        <location evidence="1">Cell membrane</location>
        <topology evidence="1">Multi-pass membrane protein</topology>
    </subcellularLocation>
</comment>
<feature type="domain" description="RCK C-terminal" evidence="4">
    <location>
        <begin position="243"/>
        <end position="331"/>
    </location>
</feature>
<sequence>MSGFRPIIIAALLFIIILFVGISGYMLIEGWPFLDALYMTVITLSTVGYGVPYSLSPAGKEFTVILILVGVGTVLYLFGSIAQVMFEGRLKLLLGRKAMEKKISALKNHYIICGYGRIGQYVCKQLQEHKVPFVIIERDSQLLQEVEEHGFLYIQEDATKEEALVKAGAKNALGLITVVGSDADNVYIILTARGLNPSLKIISRAAEEGAVKKMFRAGANTVISPYEIGARKIVQTITHPLVTDFIELTVHRGIELQMEEIPIGKEAKIKDVSLKESGLRQKFDVIVIAIRKASGEMIFNPSPQTTISCGDILIVLGKPDKLIELESVMDSHSVCLP</sequence>
<dbReference type="PROSITE" id="PS51202">
    <property type="entry name" value="RCK_C"/>
    <property type="match status" value="1"/>
</dbReference>
<dbReference type="Pfam" id="PF07885">
    <property type="entry name" value="Ion_trans_2"/>
    <property type="match status" value="1"/>
</dbReference>
<dbReference type="OrthoDB" id="9781411at2"/>
<keyword evidence="2" id="KW-1133">Transmembrane helix</keyword>
<name>A0A7U4TIK2_DESA2</name>
<protein>
    <submittedName>
        <fullName evidence="5">Potassium transporter TrkA</fullName>
    </submittedName>
</protein>